<dbReference type="GO" id="GO:0006241">
    <property type="term" value="P:CTP biosynthetic process"/>
    <property type="evidence" value="ECO:0007669"/>
    <property type="project" value="InterPro"/>
</dbReference>
<dbReference type="InterPro" id="IPR034907">
    <property type="entry name" value="NDK-like_dom"/>
</dbReference>
<evidence type="ECO:0000256" key="4">
    <source>
        <dbReference type="ARBA" id="ARBA00023212"/>
    </source>
</evidence>
<comment type="subcellular location">
    <subcellularLocation>
        <location evidence="1">Cell projection</location>
        <location evidence="1">Cilium</location>
    </subcellularLocation>
    <subcellularLocation>
        <location evidence="2">Cytoplasm</location>
        <location evidence="2">Cytoskeleton</location>
    </subcellularLocation>
</comment>
<dbReference type="InterPro" id="IPR001564">
    <property type="entry name" value="Nucleoside_diP_kinase"/>
</dbReference>
<dbReference type="PROSITE" id="PS51374">
    <property type="entry name" value="NDPK_LIKE"/>
    <property type="match status" value="1"/>
</dbReference>
<dbReference type="SUPFAM" id="SSF54919">
    <property type="entry name" value="Nucleoside diphosphate kinase, NDK"/>
    <property type="match status" value="1"/>
</dbReference>
<evidence type="ECO:0000313" key="10">
    <source>
        <dbReference type="Proteomes" id="UP001165065"/>
    </source>
</evidence>
<proteinExistence type="inferred from homology"/>
<dbReference type="InterPro" id="IPR036850">
    <property type="entry name" value="NDK-like_dom_sf"/>
</dbReference>
<dbReference type="Gene3D" id="2.30.29.170">
    <property type="match status" value="1"/>
</dbReference>
<name>A0A9W7G0E8_9STRA</name>
<accession>A0A9W7G0E8</accession>
<evidence type="ECO:0000256" key="6">
    <source>
        <dbReference type="PROSITE-ProRule" id="PRU00706"/>
    </source>
</evidence>
<dbReference type="PANTHER" id="PTHR43109:SF2">
    <property type="entry name" value="NUCLEOSIDE DIPHOSPHATE KINASE 7"/>
    <property type="match status" value="1"/>
</dbReference>
<dbReference type="GO" id="GO:0004550">
    <property type="term" value="F:nucleoside diphosphate kinase activity"/>
    <property type="evidence" value="ECO:0007669"/>
    <property type="project" value="InterPro"/>
</dbReference>
<protein>
    <recommendedName>
        <fullName evidence="8">DM10 domain-containing protein</fullName>
    </recommendedName>
</protein>
<keyword evidence="5" id="KW-0966">Cell projection</keyword>
<dbReference type="GO" id="GO:0005879">
    <property type="term" value="C:axonemal microtubule"/>
    <property type="evidence" value="ECO:0007669"/>
    <property type="project" value="TreeGrafter"/>
</dbReference>
<evidence type="ECO:0000256" key="2">
    <source>
        <dbReference type="ARBA" id="ARBA00004245"/>
    </source>
</evidence>
<keyword evidence="10" id="KW-1185">Reference proteome</keyword>
<reference evidence="10" key="1">
    <citation type="journal article" date="2023" name="Commun. Biol.">
        <title>Genome analysis of Parmales, the sister group of diatoms, reveals the evolutionary specialization of diatoms from phago-mixotrophs to photoautotrophs.</title>
        <authorList>
            <person name="Ban H."/>
            <person name="Sato S."/>
            <person name="Yoshikawa S."/>
            <person name="Yamada K."/>
            <person name="Nakamura Y."/>
            <person name="Ichinomiya M."/>
            <person name="Sato N."/>
            <person name="Blanc-Mathieu R."/>
            <person name="Endo H."/>
            <person name="Kuwata A."/>
            <person name="Ogata H."/>
        </authorList>
    </citation>
    <scope>NUCLEOTIDE SEQUENCE [LARGE SCALE GENOMIC DNA]</scope>
</reference>
<dbReference type="SMART" id="SM00676">
    <property type="entry name" value="DM10"/>
    <property type="match status" value="1"/>
</dbReference>
<dbReference type="Gene3D" id="3.30.70.141">
    <property type="entry name" value="Nucleoside diphosphate kinase-like domain"/>
    <property type="match status" value="1"/>
</dbReference>
<evidence type="ECO:0000256" key="3">
    <source>
        <dbReference type="ARBA" id="ARBA00022490"/>
    </source>
</evidence>
<dbReference type="EMBL" id="BRYA01000641">
    <property type="protein sequence ID" value="GMI27253.1"/>
    <property type="molecule type" value="Genomic_DNA"/>
</dbReference>
<dbReference type="CDD" id="cd04412">
    <property type="entry name" value="NDPk7B"/>
    <property type="match status" value="1"/>
</dbReference>
<dbReference type="InterPro" id="IPR037993">
    <property type="entry name" value="NDPk7B"/>
</dbReference>
<dbReference type="PRINTS" id="PR01243">
    <property type="entry name" value="NUCDPKINASE"/>
</dbReference>
<keyword evidence="4" id="KW-0206">Cytoskeleton</keyword>
<dbReference type="PANTHER" id="PTHR43109">
    <property type="entry name" value="NUCLEOSIDE DIPHOSPHATE KINASE 7"/>
    <property type="match status" value="1"/>
</dbReference>
<dbReference type="PROSITE" id="PS51336">
    <property type="entry name" value="DM10"/>
    <property type="match status" value="1"/>
</dbReference>
<dbReference type="GO" id="GO:0006228">
    <property type="term" value="P:UTP biosynthetic process"/>
    <property type="evidence" value="ECO:0007669"/>
    <property type="project" value="InterPro"/>
</dbReference>
<comment type="similarity">
    <text evidence="6 7">Belongs to the NDK family.</text>
</comment>
<dbReference type="AlphaFoldDB" id="A0A9W7G0E8"/>
<evidence type="ECO:0000256" key="5">
    <source>
        <dbReference type="ARBA" id="ARBA00023273"/>
    </source>
</evidence>
<evidence type="ECO:0000256" key="7">
    <source>
        <dbReference type="RuleBase" id="RU004011"/>
    </source>
</evidence>
<dbReference type="Pfam" id="PF00334">
    <property type="entry name" value="NDK"/>
    <property type="match status" value="1"/>
</dbReference>
<feature type="domain" description="DM10" evidence="8">
    <location>
        <begin position="8"/>
        <end position="97"/>
    </location>
</feature>
<keyword evidence="3" id="KW-0963">Cytoplasm</keyword>
<evidence type="ECO:0000313" key="9">
    <source>
        <dbReference type="EMBL" id="GMI27253.1"/>
    </source>
</evidence>
<dbReference type="GO" id="GO:0006183">
    <property type="term" value="P:GTP biosynthetic process"/>
    <property type="evidence" value="ECO:0007669"/>
    <property type="project" value="InterPro"/>
</dbReference>
<comment type="caution">
    <text evidence="6">Lacks conserved residue(s) required for the propagation of feature annotation.</text>
</comment>
<gene>
    <name evidence="9" type="ORF">TrCOL_g6745</name>
</gene>
<dbReference type="OrthoDB" id="270127at2759"/>
<dbReference type="InterPro" id="IPR006602">
    <property type="entry name" value="DM10_dom"/>
</dbReference>
<dbReference type="SMART" id="SM00562">
    <property type="entry name" value="NDK"/>
    <property type="match status" value="1"/>
</dbReference>
<evidence type="ECO:0000256" key="1">
    <source>
        <dbReference type="ARBA" id="ARBA00004138"/>
    </source>
</evidence>
<comment type="caution">
    <text evidence="9">The sequence shown here is derived from an EMBL/GenBank/DDBJ whole genome shotgun (WGS) entry which is preliminary data.</text>
</comment>
<evidence type="ECO:0000259" key="8">
    <source>
        <dbReference type="PROSITE" id="PS51336"/>
    </source>
</evidence>
<organism evidence="9 10">
    <name type="scientific">Triparma columacea</name>
    <dbReference type="NCBI Taxonomy" id="722753"/>
    <lineage>
        <taxon>Eukaryota</taxon>
        <taxon>Sar</taxon>
        <taxon>Stramenopiles</taxon>
        <taxon>Ochrophyta</taxon>
        <taxon>Bolidophyceae</taxon>
        <taxon>Parmales</taxon>
        <taxon>Triparmaceae</taxon>
        <taxon>Triparma</taxon>
    </lineage>
</organism>
<dbReference type="Proteomes" id="UP001165065">
    <property type="component" value="Unassembled WGS sequence"/>
</dbReference>
<sequence>MPAPSGVKDEILGFVAEWYDPRPQLVKTFLLKYYSATHDAELIDIKAHRCFLKRSKLPSSVFPSDFNVGNPVLVYGRELKIVDYADPQTRKKLSPVSESTVVFCLPETTPSFGSIVQSCESAGLRVSDLKTIAVSGGTTLSNASVLLGVSPDALSDSNGVSMVVAFKGQDSVQVAQRVLAKYGPGVICANSEGAARDFTESFLDAPSETTATFDNCTCCLIKPHAVKAGSTGSIIDTILSQGYEVSAMQSFILDRAVAGEFFEVYKGVVENHGAHVDELTTGKVIAIEVRAEDAVTTFRKTCGPYDVEMAKELAPKTIRGQHGVDNIRNAVHCTDLPTEGVNECDYFFNVLNL</sequence>